<feature type="region of interest" description="Disordered" evidence="7">
    <location>
        <begin position="61"/>
        <end position="131"/>
    </location>
</feature>
<keyword evidence="4 6" id="KW-1133">Transmembrane helix</keyword>
<gene>
    <name evidence="9" type="ORF">H4Q32_011725</name>
</gene>
<keyword evidence="5 6" id="KW-0472">Membrane</keyword>
<evidence type="ECO:0000256" key="6">
    <source>
        <dbReference type="RuleBase" id="RU210713"/>
    </source>
</evidence>
<comment type="caution">
    <text evidence="9">The sequence shown here is derived from an EMBL/GenBank/DDBJ whole genome shotgun (WGS) entry which is preliminary data.</text>
</comment>
<dbReference type="PANTHER" id="PTHR45799">
    <property type="entry name" value="RETICULON-LIKE PROTEIN"/>
    <property type="match status" value="1"/>
</dbReference>
<evidence type="ECO:0000256" key="7">
    <source>
        <dbReference type="SAM" id="MobiDB-lite"/>
    </source>
</evidence>
<keyword evidence="10" id="KW-1185">Reference proteome</keyword>
<evidence type="ECO:0000256" key="2">
    <source>
        <dbReference type="ARBA" id="ARBA00022692"/>
    </source>
</evidence>
<protein>
    <recommendedName>
        <fullName evidence="6">Reticulon</fullName>
    </recommendedName>
</protein>
<evidence type="ECO:0000256" key="4">
    <source>
        <dbReference type="ARBA" id="ARBA00022989"/>
    </source>
</evidence>
<evidence type="ECO:0000313" key="10">
    <source>
        <dbReference type="Proteomes" id="UP000830375"/>
    </source>
</evidence>
<keyword evidence="3 6" id="KW-0256">Endoplasmic reticulum</keyword>
<sequence length="372" mass="41828">MDDQISSTTPSYGFQHDDDEEEEYRADKHVNSLMDEGADFMQREAEAHNLDEDEILDLAGGAKDALERHRSTLPRTEEPLLDFTEPEPSSTYKPEPEAVKPAPISAFGDAITKPTKSEEKEEKTTVTPSESKSCCSSRDSCLLPHPRPPLLQTFDWNVKLMHANSDNTLSMTASEMEIKNWREQVVDLLYWRDLQRTGVVFGASLFLLLSLSVCSIISVISYVALALLSVTISFRIYKGILQAVQKSEDGHPFKMYLDKDVGISSELVHKYSDTALVRLNSVIKELRRLFLVEDLVDSLKFAVLMWILTYVGALFNGLTILILGLIGAFSWPVIYEKHQAQIDHYYGLVNKQIKDVLGTIQAKIPGAKPKTE</sequence>
<evidence type="ECO:0000259" key="8">
    <source>
        <dbReference type="PROSITE" id="PS50845"/>
    </source>
</evidence>
<evidence type="ECO:0000256" key="3">
    <source>
        <dbReference type="ARBA" id="ARBA00022824"/>
    </source>
</evidence>
<feature type="transmembrane region" description="Helical" evidence="6">
    <location>
        <begin position="303"/>
        <end position="329"/>
    </location>
</feature>
<evidence type="ECO:0000256" key="1">
    <source>
        <dbReference type="ARBA" id="ARBA00004477"/>
    </source>
</evidence>
<dbReference type="EMBL" id="JACTAM010000006">
    <property type="protein sequence ID" value="KAI2663243.1"/>
    <property type="molecule type" value="Genomic_DNA"/>
</dbReference>
<feature type="compositionally biased region" description="Basic and acidic residues" evidence="7">
    <location>
        <begin position="64"/>
        <end position="78"/>
    </location>
</feature>
<dbReference type="Proteomes" id="UP000830375">
    <property type="component" value="Unassembled WGS sequence"/>
</dbReference>
<dbReference type="PROSITE" id="PS50845">
    <property type="entry name" value="RETICULON"/>
    <property type="match status" value="1"/>
</dbReference>
<reference evidence="9 10" key="1">
    <citation type="submission" date="2022-01" db="EMBL/GenBank/DDBJ databases">
        <title>A high-quality chromosome-level genome assembly of rohu carp, Labeo rohita.</title>
        <authorList>
            <person name="Arick M.A. II"/>
            <person name="Hsu C.-Y."/>
            <person name="Magbanua Z."/>
            <person name="Pechanova O."/>
            <person name="Grover C."/>
            <person name="Miller E."/>
            <person name="Thrash A."/>
            <person name="Ezzel L."/>
            <person name="Alam S."/>
            <person name="Benzie J."/>
            <person name="Hamilton M."/>
            <person name="Karsi A."/>
            <person name="Lawrence M.L."/>
            <person name="Peterson D.G."/>
        </authorList>
    </citation>
    <scope>NUCLEOTIDE SEQUENCE [LARGE SCALE GENOMIC DNA]</scope>
    <source>
        <strain evidence="10">BAU-BD-2019</strain>
        <tissue evidence="9">Blood</tissue>
    </source>
</reference>
<name>A0ABQ8MK65_LABRO</name>
<feature type="compositionally biased region" description="Polar residues" evidence="7">
    <location>
        <begin position="1"/>
        <end position="12"/>
    </location>
</feature>
<evidence type="ECO:0000313" key="9">
    <source>
        <dbReference type="EMBL" id="KAI2663243.1"/>
    </source>
</evidence>
<feature type="transmembrane region" description="Helical" evidence="6">
    <location>
        <begin position="199"/>
        <end position="225"/>
    </location>
</feature>
<proteinExistence type="predicted"/>
<dbReference type="Pfam" id="PF02453">
    <property type="entry name" value="Reticulon"/>
    <property type="match status" value="1"/>
</dbReference>
<feature type="region of interest" description="Disordered" evidence="7">
    <location>
        <begin position="1"/>
        <end position="24"/>
    </location>
</feature>
<feature type="domain" description="Reticulon" evidence="8">
    <location>
        <begin position="185"/>
        <end position="372"/>
    </location>
</feature>
<dbReference type="Gene3D" id="1.20.5.2480">
    <property type="match status" value="1"/>
</dbReference>
<keyword evidence="2 6" id="KW-0812">Transmembrane</keyword>
<accession>A0ABQ8MK65</accession>
<comment type="subcellular location">
    <subcellularLocation>
        <location evidence="1 6">Endoplasmic reticulum membrane</location>
        <topology evidence="1 6">Multi-pass membrane protein</topology>
    </subcellularLocation>
</comment>
<dbReference type="PANTHER" id="PTHR45799:SF1">
    <property type="entry name" value="RETICULON-4"/>
    <property type="match status" value="1"/>
</dbReference>
<organism evidence="9 10">
    <name type="scientific">Labeo rohita</name>
    <name type="common">Indian major carp</name>
    <name type="synonym">Cyprinus rohita</name>
    <dbReference type="NCBI Taxonomy" id="84645"/>
    <lineage>
        <taxon>Eukaryota</taxon>
        <taxon>Metazoa</taxon>
        <taxon>Chordata</taxon>
        <taxon>Craniata</taxon>
        <taxon>Vertebrata</taxon>
        <taxon>Euteleostomi</taxon>
        <taxon>Actinopterygii</taxon>
        <taxon>Neopterygii</taxon>
        <taxon>Teleostei</taxon>
        <taxon>Ostariophysi</taxon>
        <taxon>Cypriniformes</taxon>
        <taxon>Cyprinidae</taxon>
        <taxon>Labeoninae</taxon>
        <taxon>Labeonini</taxon>
        <taxon>Labeo</taxon>
    </lineage>
</organism>
<dbReference type="InterPro" id="IPR003388">
    <property type="entry name" value="Reticulon"/>
</dbReference>
<feature type="compositionally biased region" description="Basic and acidic residues" evidence="7">
    <location>
        <begin position="115"/>
        <end position="124"/>
    </location>
</feature>
<dbReference type="InterPro" id="IPR046964">
    <property type="entry name" value="RTN1-4"/>
</dbReference>
<evidence type="ECO:0000256" key="5">
    <source>
        <dbReference type="ARBA" id="ARBA00023136"/>
    </source>
</evidence>